<keyword evidence="2" id="KW-1185">Reference proteome</keyword>
<evidence type="ECO:0000313" key="2">
    <source>
        <dbReference type="Proteomes" id="UP001519460"/>
    </source>
</evidence>
<sequence length="174" mass="19402">MMSLFQKLNVQSSVALKTITLCLVFVPRSLVNLTTVHGRPRADGLLNVCAHCTTDLLPPLLTSVPLDKEGVELSIFFSKSPLSVQPAACRRAFKTPPPHRRETRKVGCQTYPPLSRLNQTHEPVLSRGSFCVCKLSGNVSVWSSVSVLRPRRRACVQDLHHVSRVTDRCQFPRC</sequence>
<evidence type="ECO:0000313" key="1">
    <source>
        <dbReference type="EMBL" id="KAK7502599.1"/>
    </source>
</evidence>
<dbReference type="Proteomes" id="UP001519460">
    <property type="component" value="Unassembled WGS sequence"/>
</dbReference>
<organism evidence="1 2">
    <name type="scientific">Batillaria attramentaria</name>
    <dbReference type="NCBI Taxonomy" id="370345"/>
    <lineage>
        <taxon>Eukaryota</taxon>
        <taxon>Metazoa</taxon>
        <taxon>Spiralia</taxon>
        <taxon>Lophotrochozoa</taxon>
        <taxon>Mollusca</taxon>
        <taxon>Gastropoda</taxon>
        <taxon>Caenogastropoda</taxon>
        <taxon>Sorbeoconcha</taxon>
        <taxon>Cerithioidea</taxon>
        <taxon>Batillariidae</taxon>
        <taxon>Batillaria</taxon>
    </lineage>
</organism>
<evidence type="ECO:0008006" key="3">
    <source>
        <dbReference type="Google" id="ProtNLM"/>
    </source>
</evidence>
<dbReference type="EMBL" id="JACVVK020000025">
    <property type="protein sequence ID" value="KAK7502599.1"/>
    <property type="molecule type" value="Genomic_DNA"/>
</dbReference>
<gene>
    <name evidence="1" type="ORF">BaRGS_00006174</name>
</gene>
<protein>
    <recommendedName>
        <fullName evidence="3">Secreted protein</fullName>
    </recommendedName>
</protein>
<comment type="caution">
    <text evidence="1">The sequence shown here is derived from an EMBL/GenBank/DDBJ whole genome shotgun (WGS) entry which is preliminary data.</text>
</comment>
<name>A0ABD0LUA3_9CAEN</name>
<reference evidence="1 2" key="1">
    <citation type="journal article" date="2023" name="Sci. Data">
        <title>Genome assembly of the Korean intertidal mud-creeper Batillaria attramentaria.</title>
        <authorList>
            <person name="Patra A.K."/>
            <person name="Ho P.T."/>
            <person name="Jun S."/>
            <person name="Lee S.J."/>
            <person name="Kim Y."/>
            <person name="Won Y.J."/>
        </authorList>
    </citation>
    <scope>NUCLEOTIDE SEQUENCE [LARGE SCALE GENOMIC DNA]</scope>
    <source>
        <strain evidence="1">Wonlab-2016</strain>
    </source>
</reference>
<accession>A0ABD0LUA3</accession>
<proteinExistence type="predicted"/>
<dbReference type="AlphaFoldDB" id="A0ABD0LUA3"/>